<feature type="transmembrane region" description="Helical" evidence="1">
    <location>
        <begin position="169"/>
        <end position="191"/>
    </location>
</feature>
<feature type="domain" description="Phosphatidic acid phosphatase type 2/haloperoxidase" evidence="2">
    <location>
        <begin position="77"/>
        <end position="188"/>
    </location>
</feature>
<dbReference type="InterPro" id="IPR000326">
    <property type="entry name" value="PAP2/HPO"/>
</dbReference>
<keyword evidence="1" id="KW-1133">Transmembrane helix</keyword>
<dbReference type="AlphaFoldDB" id="A0A318TNX8"/>
<name>A0A318TNX8_9BACL</name>
<sequence length="205" mass="23397">MKKVSYIIALFTLCLFLLMLANFEKTSFVQFDKAMSDTLFGNDLITSFHILGETTAIATIALILLFVLWFKQRNYRGMLFVLLTIGMGRVLNQLIKNWIDRPRPELANDVTSFSFPSGHAMIGLLYLFTIAYLLSEALANNKKALIVWATAIILTLLIGLSRIAESHHYATDVIAGWCIGFTWFVICVFWYEQRKRKINNIANNT</sequence>
<keyword evidence="1" id="KW-0472">Membrane</keyword>
<dbReference type="PANTHER" id="PTHR14969:SF13">
    <property type="entry name" value="AT30094P"/>
    <property type="match status" value="1"/>
</dbReference>
<reference evidence="3 4" key="1">
    <citation type="submission" date="2018-06" db="EMBL/GenBank/DDBJ databases">
        <title>Genomic Encyclopedia of Archaeal and Bacterial Type Strains, Phase II (KMG-II): from individual species to whole genera.</title>
        <authorList>
            <person name="Goeker M."/>
        </authorList>
    </citation>
    <scope>NUCLEOTIDE SEQUENCE [LARGE SCALE GENOMIC DNA]</scope>
    <source>
        <strain evidence="3 4">KACC 16626</strain>
    </source>
</reference>
<dbReference type="Proteomes" id="UP000247416">
    <property type="component" value="Unassembled WGS sequence"/>
</dbReference>
<feature type="transmembrane region" description="Helical" evidence="1">
    <location>
        <begin position="47"/>
        <end position="70"/>
    </location>
</feature>
<evidence type="ECO:0000256" key="1">
    <source>
        <dbReference type="SAM" id="Phobius"/>
    </source>
</evidence>
<comment type="caution">
    <text evidence="3">The sequence shown here is derived from an EMBL/GenBank/DDBJ whole genome shotgun (WGS) entry which is preliminary data.</text>
</comment>
<accession>A0A318TNX8</accession>
<keyword evidence="1" id="KW-0812">Transmembrane</keyword>
<dbReference type="OrthoDB" id="9789113at2"/>
<dbReference type="CDD" id="cd03392">
    <property type="entry name" value="PAP2_like_2"/>
    <property type="match status" value="1"/>
</dbReference>
<feature type="transmembrane region" description="Helical" evidence="1">
    <location>
        <begin position="77"/>
        <end position="95"/>
    </location>
</feature>
<organism evidence="3 4">
    <name type="scientific">Ureibacillus chungkukjangi</name>
    <dbReference type="NCBI Taxonomy" id="1202712"/>
    <lineage>
        <taxon>Bacteria</taxon>
        <taxon>Bacillati</taxon>
        <taxon>Bacillota</taxon>
        <taxon>Bacilli</taxon>
        <taxon>Bacillales</taxon>
        <taxon>Caryophanaceae</taxon>
        <taxon>Ureibacillus</taxon>
    </lineage>
</organism>
<dbReference type="RefSeq" id="WP_107934758.1">
    <property type="nucleotide sequence ID" value="NZ_CP085009.1"/>
</dbReference>
<keyword evidence="4" id="KW-1185">Reference proteome</keyword>
<evidence type="ECO:0000313" key="3">
    <source>
        <dbReference type="EMBL" id="PYF06601.1"/>
    </source>
</evidence>
<dbReference type="Gene3D" id="1.20.144.10">
    <property type="entry name" value="Phosphatidic acid phosphatase type 2/haloperoxidase"/>
    <property type="match status" value="2"/>
</dbReference>
<feature type="transmembrane region" description="Helical" evidence="1">
    <location>
        <begin position="115"/>
        <end position="133"/>
    </location>
</feature>
<dbReference type="SUPFAM" id="SSF48317">
    <property type="entry name" value="Acid phosphatase/Vanadium-dependent haloperoxidase"/>
    <property type="match status" value="1"/>
</dbReference>
<dbReference type="EMBL" id="QJTJ01000008">
    <property type="protein sequence ID" value="PYF06601.1"/>
    <property type="molecule type" value="Genomic_DNA"/>
</dbReference>
<dbReference type="SMART" id="SM00014">
    <property type="entry name" value="acidPPc"/>
    <property type="match status" value="1"/>
</dbReference>
<dbReference type="PANTHER" id="PTHR14969">
    <property type="entry name" value="SPHINGOSINE-1-PHOSPHATE PHOSPHOHYDROLASE"/>
    <property type="match status" value="1"/>
</dbReference>
<evidence type="ECO:0000259" key="2">
    <source>
        <dbReference type="SMART" id="SM00014"/>
    </source>
</evidence>
<gene>
    <name evidence="3" type="ORF">BJ095_10822</name>
</gene>
<proteinExistence type="predicted"/>
<feature type="transmembrane region" description="Helical" evidence="1">
    <location>
        <begin position="145"/>
        <end position="163"/>
    </location>
</feature>
<dbReference type="Pfam" id="PF01569">
    <property type="entry name" value="PAP2"/>
    <property type="match status" value="1"/>
</dbReference>
<evidence type="ECO:0000313" key="4">
    <source>
        <dbReference type="Proteomes" id="UP000247416"/>
    </source>
</evidence>
<protein>
    <submittedName>
        <fullName evidence="3">Undecaprenyl-diphosphatase</fullName>
    </submittedName>
</protein>
<dbReference type="InterPro" id="IPR036938">
    <property type="entry name" value="PAP2/HPO_sf"/>
</dbReference>